<reference evidence="2 3" key="1">
    <citation type="journal article" date="2019" name="Int. J. Syst. Evol. Microbiol.">
        <title>The Global Catalogue of Microorganisms (GCM) 10K type strain sequencing project: providing services to taxonomists for standard genome sequencing and annotation.</title>
        <authorList>
            <consortium name="The Broad Institute Genomics Platform"/>
            <consortium name="The Broad Institute Genome Sequencing Center for Infectious Disease"/>
            <person name="Wu L."/>
            <person name="Ma J."/>
        </authorList>
    </citation>
    <scope>NUCLEOTIDE SEQUENCE [LARGE SCALE GENOMIC DNA]</scope>
    <source>
        <strain evidence="2 3">JCM 11117</strain>
    </source>
</reference>
<evidence type="ECO:0000313" key="3">
    <source>
        <dbReference type="Proteomes" id="UP001499967"/>
    </source>
</evidence>
<keyword evidence="1" id="KW-0472">Membrane</keyword>
<gene>
    <name evidence="2" type="ORF">GCM10009559_11140</name>
</gene>
<keyword evidence="1" id="KW-0812">Transmembrane</keyword>
<keyword evidence="1" id="KW-1133">Transmembrane helix</keyword>
<protein>
    <recommendedName>
        <fullName evidence="4">DUF1003 domain-containing protein</fullName>
    </recommendedName>
</protein>
<feature type="transmembrane region" description="Helical" evidence="1">
    <location>
        <begin position="20"/>
        <end position="43"/>
    </location>
</feature>
<evidence type="ECO:0000256" key="1">
    <source>
        <dbReference type="SAM" id="Phobius"/>
    </source>
</evidence>
<dbReference type="Pfam" id="PF06210">
    <property type="entry name" value="DUF1003"/>
    <property type="match status" value="1"/>
</dbReference>
<comment type="caution">
    <text evidence="2">The sequence shown here is derived from an EMBL/GenBank/DDBJ whole genome shotgun (WGS) entry which is preliminary data.</text>
</comment>
<dbReference type="Proteomes" id="UP001499967">
    <property type="component" value="Unassembled WGS sequence"/>
</dbReference>
<evidence type="ECO:0000313" key="2">
    <source>
        <dbReference type="EMBL" id="GAA0926129.1"/>
    </source>
</evidence>
<keyword evidence="3" id="KW-1185">Reference proteome</keyword>
<organism evidence="2 3">
    <name type="scientific">Pseudonocardia zijingensis</name>
    <dbReference type="NCBI Taxonomy" id="153376"/>
    <lineage>
        <taxon>Bacteria</taxon>
        <taxon>Bacillati</taxon>
        <taxon>Actinomycetota</taxon>
        <taxon>Actinomycetes</taxon>
        <taxon>Pseudonocardiales</taxon>
        <taxon>Pseudonocardiaceae</taxon>
        <taxon>Pseudonocardia</taxon>
    </lineage>
</organism>
<accession>A0ABN1PDY5</accession>
<proteinExistence type="predicted"/>
<dbReference type="RefSeq" id="WP_343939613.1">
    <property type="nucleotide sequence ID" value="NZ_BAAAHP010000031.1"/>
</dbReference>
<dbReference type="EMBL" id="BAAAHP010000031">
    <property type="protein sequence ID" value="GAA0926129.1"/>
    <property type="molecule type" value="Genomic_DNA"/>
</dbReference>
<evidence type="ECO:0008006" key="4">
    <source>
        <dbReference type="Google" id="ProtNLM"/>
    </source>
</evidence>
<dbReference type="InterPro" id="IPR010406">
    <property type="entry name" value="DUF1003"/>
</dbReference>
<name>A0ABN1PDY5_9PSEU</name>
<sequence length="94" mass="10173">MLFLGVWMGIDGAEGFDPYPFILLNLVLSCLAALQGAILLIAAKRSDQIASELAHHDYGADTRTRDVVEAPSGEVAALRAEQAALHQLLERERA</sequence>